<sequence>MYAYVRSSDTDLPVCGTLLQGAAGQPQKSGLVCLGTEFSTKSIVQLATERWPSFVTDPPLTTATTSSSRASSATTRPTPSATSTDSASLTPACTETPTVTVAPSSVGTKVVDLVLVQGFVVMGFALCTVWFR</sequence>
<keyword evidence="2" id="KW-0472">Membrane</keyword>
<feature type="transmembrane region" description="Helical" evidence="2">
    <location>
        <begin position="113"/>
        <end position="131"/>
    </location>
</feature>
<gene>
    <name evidence="3" type="ORF">CH063_08266</name>
</gene>
<dbReference type="AlphaFoldDB" id="H1V980"/>
<evidence type="ECO:0000313" key="3">
    <source>
        <dbReference type="EMBL" id="CCF36783.1"/>
    </source>
</evidence>
<keyword evidence="2" id="KW-0812">Transmembrane</keyword>
<name>H1V980_COLHI</name>
<evidence type="ECO:0000256" key="1">
    <source>
        <dbReference type="SAM" id="MobiDB-lite"/>
    </source>
</evidence>
<reference evidence="4" key="1">
    <citation type="journal article" date="2012" name="Nat. Genet.">
        <title>Lifestyle transitions in plant pathogenic Colletotrichum fungi deciphered by genome and transcriptome analyses.</title>
        <authorList>
            <person name="O'Connell R.J."/>
            <person name="Thon M.R."/>
            <person name="Hacquard S."/>
            <person name="Amyotte S.G."/>
            <person name="Kleemann J."/>
            <person name="Torres M.F."/>
            <person name="Damm U."/>
            <person name="Buiate E.A."/>
            <person name="Epstein L."/>
            <person name="Alkan N."/>
            <person name="Altmueller J."/>
            <person name="Alvarado-Balderrama L."/>
            <person name="Bauser C.A."/>
            <person name="Becker C."/>
            <person name="Birren B.W."/>
            <person name="Chen Z."/>
            <person name="Choi J."/>
            <person name="Crouch J.A."/>
            <person name="Duvick J.P."/>
            <person name="Farman M.A."/>
            <person name="Gan P."/>
            <person name="Heiman D."/>
            <person name="Henrissat B."/>
            <person name="Howard R.J."/>
            <person name="Kabbage M."/>
            <person name="Koch C."/>
            <person name="Kracher B."/>
            <person name="Kubo Y."/>
            <person name="Law A.D."/>
            <person name="Lebrun M.-H."/>
            <person name="Lee Y.-H."/>
            <person name="Miyara I."/>
            <person name="Moore N."/>
            <person name="Neumann U."/>
            <person name="Nordstroem K."/>
            <person name="Panaccione D.G."/>
            <person name="Panstruga R."/>
            <person name="Place M."/>
            <person name="Proctor R.H."/>
            <person name="Prusky D."/>
            <person name="Rech G."/>
            <person name="Reinhardt R."/>
            <person name="Rollins J.A."/>
            <person name="Rounsley S."/>
            <person name="Schardl C.L."/>
            <person name="Schwartz D.C."/>
            <person name="Shenoy N."/>
            <person name="Shirasu K."/>
            <person name="Sikhakolli U.R."/>
            <person name="Stueber K."/>
            <person name="Sukno S.A."/>
            <person name="Sweigard J.A."/>
            <person name="Takano Y."/>
            <person name="Takahara H."/>
            <person name="Trail F."/>
            <person name="van der Does H.C."/>
            <person name="Voll L.M."/>
            <person name="Will I."/>
            <person name="Young S."/>
            <person name="Zeng Q."/>
            <person name="Zhang J."/>
            <person name="Zhou S."/>
            <person name="Dickman M.B."/>
            <person name="Schulze-Lefert P."/>
            <person name="Ver Loren van Themaat E."/>
            <person name="Ma L.-J."/>
            <person name="Vaillancourt L.J."/>
        </authorList>
    </citation>
    <scope>NUCLEOTIDE SEQUENCE [LARGE SCALE GENOMIC DNA]</scope>
    <source>
        <strain evidence="4">IMI 349063</strain>
    </source>
</reference>
<dbReference type="Proteomes" id="UP000007174">
    <property type="component" value="Unassembled WGS sequence"/>
</dbReference>
<organism evidence="3 4">
    <name type="scientific">Colletotrichum higginsianum (strain IMI 349063)</name>
    <name type="common">Crucifer anthracnose fungus</name>
    <dbReference type="NCBI Taxonomy" id="759273"/>
    <lineage>
        <taxon>Eukaryota</taxon>
        <taxon>Fungi</taxon>
        <taxon>Dikarya</taxon>
        <taxon>Ascomycota</taxon>
        <taxon>Pezizomycotina</taxon>
        <taxon>Sordariomycetes</taxon>
        <taxon>Hypocreomycetidae</taxon>
        <taxon>Glomerellales</taxon>
        <taxon>Glomerellaceae</taxon>
        <taxon>Colletotrichum</taxon>
        <taxon>Colletotrichum destructivum species complex</taxon>
    </lineage>
</organism>
<protein>
    <submittedName>
        <fullName evidence="3">Uncharacterized protein</fullName>
    </submittedName>
</protein>
<proteinExistence type="predicted"/>
<feature type="region of interest" description="Disordered" evidence="1">
    <location>
        <begin position="54"/>
        <end position="92"/>
    </location>
</feature>
<evidence type="ECO:0000313" key="4">
    <source>
        <dbReference type="Proteomes" id="UP000007174"/>
    </source>
</evidence>
<dbReference type="HOGENOM" id="CLU_1916937_0_0_1"/>
<dbReference type="EMBL" id="CACQ02002139">
    <property type="protein sequence ID" value="CCF36783.1"/>
    <property type="molecule type" value="Genomic_DNA"/>
</dbReference>
<accession>H1V980</accession>
<evidence type="ECO:0000256" key="2">
    <source>
        <dbReference type="SAM" id="Phobius"/>
    </source>
</evidence>
<keyword evidence="2" id="KW-1133">Transmembrane helix</keyword>
<feature type="compositionally biased region" description="Low complexity" evidence="1">
    <location>
        <begin position="56"/>
        <end position="92"/>
    </location>
</feature>